<dbReference type="InterPro" id="IPR033124">
    <property type="entry name" value="Ser_caboxypep_his_AS"/>
</dbReference>
<evidence type="ECO:0000256" key="2">
    <source>
        <dbReference type="ARBA" id="ARBA00022645"/>
    </source>
</evidence>
<evidence type="ECO:0000313" key="6">
    <source>
        <dbReference type="EMBL" id="KZO96591.1"/>
    </source>
</evidence>
<accession>A0A167MD61</accession>
<keyword evidence="2" id="KW-0121">Carboxypeptidase</keyword>
<dbReference type="SUPFAM" id="SSF53474">
    <property type="entry name" value="alpha/beta-Hydrolases"/>
    <property type="match status" value="1"/>
</dbReference>
<evidence type="ECO:0000256" key="5">
    <source>
        <dbReference type="ARBA" id="ARBA00023180"/>
    </source>
</evidence>
<dbReference type="InterPro" id="IPR001563">
    <property type="entry name" value="Peptidase_S10"/>
</dbReference>
<keyword evidence="4" id="KW-0378">Hydrolase</keyword>
<protein>
    <submittedName>
        <fullName evidence="6">Uncharacterized protein</fullName>
    </submittedName>
</protein>
<dbReference type="PROSITE" id="PS00560">
    <property type="entry name" value="CARBOXYPEPT_SER_HIS"/>
    <property type="match status" value="1"/>
</dbReference>
<dbReference type="OrthoDB" id="443318at2759"/>
<reference evidence="6 7" key="1">
    <citation type="journal article" date="2016" name="Mol. Biol. Evol.">
        <title>Comparative Genomics of Early-Diverging Mushroom-Forming Fungi Provides Insights into the Origins of Lignocellulose Decay Capabilities.</title>
        <authorList>
            <person name="Nagy L.G."/>
            <person name="Riley R."/>
            <person name="Tritt A."/>
            <person name="Adam C."/>
            <person name="Daum C."/>
            <person name="Floudas D."/>
            <person name="Sun H."/>
            <person name="Yadav J.S."/>
            <person name="Pangilinan J."/>
            <person name="Larsson K.H."/>
            <person name="Matsuura K."/>
            <person name="Barry K."/>
            <person name="Labutti K."/>
            <person name="Kuo R."/>
            <person name="Ohm R.A."/>
            <person name="Bhattacharya S.S."/>
            <person name="Shirouzu T."/>
            <person name="Yoshinaga Y."/>
            <person name="Martin F.M."/>
            <person name="Grigoriev I.V."/>
            <person name="Hibbett D.S."/>
        </authorList>
    </citation>
    <scope>NUCLEOTIDE SEQUENCE [LARGE SCALE GENOMIC DNA]</scope>
    <source>
        <strain evidence="6 7">TUFC12733</strain>
    </source>
</reference>
<dbReference type="EMBL" id="KV417283">
    <property type="protein sequence ID" value="KZO96591.1"/>
    <property type="molecule type" value="Genomic_DNA"/>
</dbReference>
<dbReference type="Gene3D" id="3.40.50.12670">
    <property type="match status" value="1"/>
</dbReference>
<dbReference type="AlphaFoldDB" id="A0A167MD61"/>
<dbReference type="STRING" id="1330018.A0A167MD61"/>
<dbReference type="Proteomes" id="UP000076738">
    <property type="component" value="Unassembled WGS sequence"/>
</dbReference>
<organism evidence="6 7">
    <name type="scientific">Calocera viscosa (strain TUFC12733)</name>
    <dbReference type="NCBI Taxonomy" id="1330018"/>
    <lineage>
        <taxon>Eukaryota</taxon>
        <taxon>Fungi</taxon>
        <taxon>Dikarya</taxon>
        <taxon>Basidiomycota</taxon>
        <taxon>Agaricomycotina</taxon>
        <taxon>Dacrymycetes</taxon>
        <taxon>Dacrymycetales</taxon>
        <taxon>Dacrymycetaceae</taxon>
        <taxon>Calocera</taxon>
    </lineage>
</organism>
<sequence length="181" mass="19556">MGNSAELPIPKYRCVCADEALGKLALSPAASKLTPLSFYAQELHASLMNSPPNLRELFGPSDGPTRALLGVEEKYERYASCSPEAIQRSSITAWTTTAPAHTTPPPWSNNKHRLEELSGMGRWATTGRPPRSGSWMASTGIIKAWKGLTNATIEGAGHMVPHDKPVQALELFNSCLEKCAP</sequence>
<dbReference type="Pfam" id="PF00450">
    <property type="entry name" value="Peptidase_S10"/>
    <property type="match status" value="1"/>
</dbReference>
<name>A0A167MD61_CALVF</name>
<keyword evidence="5" id="KW-0325">Glycoprotein</keyword>
<dbReference type="GO" id="GO:0004185">
    <property type="term" value="F:serine-type carboxypeptidase activity"/>
    <property type="evidence" value="ECO:0007669"/>
    <property type="project" value="InterPro"/>
</dbReference>
<evidence type="ECO:0000256" key="3">
    <source>
        <dbReference type="ARBA" id="ARBA00022670"/>
    </source>
</evidence>
<evidence type="ECO:0000256" key="1">
    <source>
        <dbReference type="ARBA" id="ARBA00009431"/>
    </source>
</evidence>
<comment type="similarity">
    <text evidence="1">Belongs to the peptidase S10 family.</text>
</comment>
<evidence type="ECO:0000256" key="4">
    <source>
        <dbReference type="ARBA" id="ARBA00022801"/>
    </source>
</evidence>
<gene>
    <name evidence="6" type="ORF">CALVIDRAFT_563673</name>
</gene>
<keyword evidence="3" id="KW-0645">Protease</keyword>
<evidence type="ECO:0000313" key="7">
    <source>
        <dbReference type="Proteomes" id="UP000076738"/>
    </source>
</evidence>
<dbReference type="GO" id="GO:0006508">
    <property type="term" value="P:proteolysis"/>
    <property type="evidence" value="ECO:0007669"/>
    <property type="project" value="UniProtKB-KW"/>
</dbReference>
<proteinExistence type="inferred from homology"/>
<dbReference type="InterPro" id="IPR029058">
    <property type="entry name" value="AB_hydrolase_fold"/>
</dbReference>
<keyword evidence="7" id="KW-1185">Reference proteome</keyword>